<dbReference type="GO" id="GO:0035438">
    <property type="term" value="F:cyclic-di-GMP binding"/>
    <property type="evidence" value="ECO:0007669"/>
    <property type="project" value="InterPro"/>
</dbReference>
<accession>A0AA41WZ31</accession>
<dbReference type="Gene3D" id="2.40.10.220">
    <property type="entry name" value="predicted glycosyltransferase like domains"/>
    <property type="match status" value="2"/>
</dbReference>
<keyword evidence="3" id="KW-1185">Reference proteome</keyword>
<dbReference type="SUPFAM" id="SSF141371">
    <property type="entry name" value="PilZ domain-like"/>
    <property type="match status" value="1"/>
</dbReference>
<feature type="domain" description="PilZ" evidence="1">
    <location>
        <begin position="138"/>
        <end position="198"/>
    </location>
</feature>
<evidence type="ECO:0000259" key="1">
    <source>
        <dbReference type="Pfam" id="PF07238"/>
    </source>
</evidence>
<sequence>MLTQSSALSQVLQMLLDAQQTNPDAVRKHHFYLSLSKAQQQEVEAECARLQQPCKTIIDMRHTNLEEVQEYKVAYLTHYMTPEIKERFDTEHMRFGLYTVGVFESIDTLIQELILGLADARELAEFITPTFKFLDFAQRNAERMHLSIPLVIYRSDGKKIHARSIDVSISGLQFKYEGSPLLNDGEIIDVVFSGLEEQSTHFSNMPIRFTVLKGVRQGVTKKIFCNRSQLQEDPDFNEFLTKFIRGNKYRYKLNIDNTINALENKMCEQFFTPKFPSLPVFISHEHGELIPKYAMLNHANDQLMSYWYDENHQQRLGDLVSQSRLAELQKQQGQDASIYVYTFNHVSKGKVFFYSASQSELNKNGKIRDVFLRIGSHKASWRVFKLQLTDASPSDVHTPLSIADYAHKNAKELNTPPPARLMAKLKNIRLIVVISDVTDKHGQLFYQHTQITNSNSKTISEFAHSHKNLPPQIEITRHKNEDIRHETRYFLRSAITVEVAGKLIKGHTEDFSVSGIRLELNEALPYTEDMQIKVSFPKLQELTTNHSLERLTYNIVSMHTNRHILHLRISPFGKKSESARAFFNHLISKNKDKLKAEKIEESVQGLCYALRCLYAKNATNVAFFINRNNSFSAPEFSIYNQGEGRLFSFLSMFAEKDFFNWEFLYRDRHQISPFIQKCLRNFRDTEIEQQHTIYIAFDLAATNINKAIKPVLNEHFKDDNQRLYFIRKAQEYGNFIAVQLVLQPTANVDFDTLQVELEYLASHSKHKATLFKTQLESMKAFGYVLDVTDEIMYRYGLVEQALQADQHLAG</sequence>
<proteinExistence type="predicted"/>
<dbReference type="Pfam" id="PF07238">
    <property type="entry name" value="PilZ"/>
    <property type="match status" value="2"/>
</dbReference>
<dbReference type="InterPro" id="IPR009875">
    <property type="entry name" value="PilZ_domain"/>
</dbReference>
<feature type="domain" description="PilZ" evidence="1">
    <location>
        <begin position="483"/>
        <end position="562"/>
    </location>
</feature>
<dbReference type="Proteomes" id="UP001165413">
    <property type="component" value="Unassembled WGS sequence"/>
</dbReference>
<reference evidence="2" key="1">
    <citation type="submission" date="2022-07" db="EMBL/GenBank/DDBJ databases">
        <title>Characterization of the Novel Bacterium Alteromonas immobilis LMIT006 and Alteromonas gregis LMIT007.</title>
        <authorList>
            <person name="Lin X."/>
        </authorList>
    </citation>
    <scope>NUCLEOTIDE SEQUENCE</scope>
    <source>
        <strain evidence="2">LMIT007</strain>
    </source>
</reference>
<dbReference type="RefSeq" id="WP_254100772.1">
    <property type="nucleotide sequence ID" value="NZ_JANATA010000013.1"/>
</dbReference>
<gene>
    <name evidence="2" type="ORF">NLF92_08375</name>
</gene>
<comment type="caution">
    <text evidence="2">The sequence shown here is derived from an EMBL/GenBank/DDBJ whole genome shotgun (WGS) entry which is preliminary data.</text>
</comment>
<dbReference type="AlphaFoldDB" id="A0AA41WZ31"/>
<evidence type="ECO:0000313" key="3">
    <source>
        <dbReference type="Proteomes" id="UP001165413"/>
    </source>
</evidence>
<dbReference type="EMBL" id="JANATA010000013">
    <property type="protein sequence ID" value="MCP3428960.1"/>
    <property type="molecule type" value="Genomic_DNA"/>
</dbReference>
<evidence type="ECO:0000313" key="2">
    <source>
        <dbReference type="EMBL" id="MCP3428960.1"/>
    </source>
</evidence>
<organism evidence="2 3">
    <name type="scientific">Opacimonas viscosa</name>
    <dbReference type="NCBI Taxonomy" id="2961944"/>
    <lineage>
        <taxon>Bacteria</taxon>
        <taxon>Pseudomonadati</taxon>
        <taxon>Pseudomonadota</taxon>
        <taxon>Gammaproteobacteria</taxon>
        <taxon>Alteromonadales</taxon>
        <taxon>Alteromonadaceae</taxon>
        <taxon>Opacimonas</taxon>
    </lineage>
</organism>
<protein>
    <submittedName>
        <fullName evidence="2">PilZ domain-containing protein</fullName>
    </submittedName>
</protein>
<name>A0AA41WZ31_9ALTE</name>